<reference evidence="1" key="1">
    <citation type="submission" date="2022-10" db="EMBL/GenBank/DDBJ databases">
        <title>Fusarium specimens isolated from Avocado Roots.</title>
        <authorList>
            <person name="Stajich J."/>
            <person name="Roper C."/>
            <person name="Heimlech-Rivalta G."/>
        </authorList>
    </citation>
    <scope>NUCLEOTIDE SEQUENCE</scope>
    <source>
        <strain evidence="1">CF00143</strain>
    </source>
</reference>
<dbReference type="Gene3D" id="1.25.40.10">
    <property type="entry name" value="Tetratricopeptide repeat domain"/>
    <property type="match status" value="1"/>
</dbReference>
<organism evidence="1 2">
    <name type="scientific">Fusarium irregulare</name>
    <dbReference type="NCBI Taxonomy" id="2494466"/>
    <lineage>
        <taxon>Eukaryota</taxon>
        <taxon>Fungi</taxon>
        <taxon>Dikarya</taxon>
        <taxon>Ascomycota</taxon>
        <taxon>Pezizomycotina</taxon>
        <taxon>Sordariomycetes</taxon>
        <taxon>Hypocreomycetidae</taxon>
        <taxon>Hypocreales</taxon>
        <taxon>Nectriaceae</taxon>
        <taxon>Fusarium</taxon>
        <taxon>Fusarium incarnatum-equiseti species complex</taxon>
    </lineage>
</organism>
<evidence type="ECO:0000313" key="1">
    <source>
        <dbReference type="EMBL" id="KAJ4003949.1"/>
    </source>
</evidence>
<comment type="caution">
    <text evidence="1">The sequence shown here is derived from an EMBL/GenBank/DDBJ whole genome shotgun (WGS) entry which is preliminary data.</text>
</comment>
<keyword evidence="2" id="KW-1185">Reference proteome</keyword>
<dbReference type="EMBL" id="JAPDHF010000025">
    <property type="protein sequence ID" value="KAJ4003949.1"/>
    <property type="molecule type" value="Genomic_DNA"/>
</dbReference>
<accession>A0A9W8PEI4</accession>
<dbReference type="AlphaFoldDB" id="A0A9W8PEI4"/>
<dbReference type="Proteomes" id="UP001152130">
    <property type="component" value="Unassembled WGS sequence"/>
</dbReference>
<name>A0A9W8PEI4_9HYPO</name>
<gene>
    <name evidence="1" type="ORF">NW766_011804</name>
</gene>
<proteinExistence type="predicted"/>
<sequence>MPQPHGWQRNHGNAKSMEKTQYSITRWHNKVASWQSQGGDWASLVCGRTPNDTKYFTAGNEEYQRQDISQQRGSKASHNEDIFYLGTSPINLELNRTTLSQLHVLLKEACREAAAGRINEANAAFRDAVSGFRFNLSPTHDETLRATYRYACFYAKSSEMEKADAVLNWMSTHHIKKWGPRHDNTYLHYARMIELFRSWGRQEDADILVYKLLDHETDGGVNTLEIGLESSVPNEPTSINLNKPFPETDDPELIDQQVKKLDLAVISNIEELGDVLRVIIRHCESKPRDLEMSLQACHTKCALAKWHSNTSSYGEGSIFLKSAREKIAPFISVEEEPLSRKTIETAKALAYQFLEMKDEPSCNAVLEDITNALEARLQTFESDENDKMFLLDLVLTFAFHLHEVASWGTCRR</sequence>
<dbReference type="InterPro" id="IPR011990">
    <property type="entry name" value="TPR-like_helical_dom_sf"/>
</dbReference>
<protein>
    <submittedName>
        <fullName evidence="1">Uncharacterized protein</fullName>
    </submittedName>
</protein>
<evidence type="ECO:0000313" key="2">
    <source>
        <dbReference type="Proteomes" id="UP001152130"/>
    </source>
</evidence>